<dbReference type="InterPro" id="IPR011990">
    <property type="entry name" value="TPR-like_helical_dom_sf"/>
</dbReference>
<sequence>MVPASAALLEALGDPALARRWTAAVLERGTALLAHVCDFECAQQGAVSAAQGRVQGWALYRVSLTHSPGGALRGDCDCPHAAGGQACKHQAALALAWRRHLGGEALAGAMSGPEPATEPSVKPAAEPDWARFVRQQPAAELAERLLRWAARLPELRKELQLWQQAATPVEDLAQAKKVVTTVLAAPRELWDWRQVSAYVRKAESVLGLLAGWTARDAALGLGAAEHAWLKLWKLLDAADDSNGEIQQLIVQVGELWVAALQAAGPPPAAYAERYLKLLDADDCGYLPVNAALVALGPTARERLLRLLRERWEVDPDATATPARRHYLRHLRAVQDWEEALRVLRARLQAWTDHRELIETLQAAGRAREALQAAEAAHRAHPQAAELTELLIGFYRRDGWDEQVLQLYRELFDRQPDSARYQALLQAAEAAGQPRAAERERVWRELEQRLAGATGWRESEVANLMLTLWTDEGDWASALRWLQTPRAVGETALLRLAQLLPTEHRDAAAQIFKELLTRSMRATKSPYAQPLRLVRQALQVLEPEAARLWLAWLRVEYRAKRHFIEGLPML</sequence>
<dbReference type="PROSITE" id="PS50966">
    <property type="entry name" value="ZF_SWIM"/>
    <property type="match status" value="1"/>
</dbReference>
<dbReference type="AlphaFoldDB" id="A0A931J591"/>
<evidence type="ECO:0000313" key="4">
    <source>
        <dbReference type="Proteomes" id="UP000613266"/>
    </source>
</evidence>
<protein>
    <recommendedName>
        <fullName evidence="2">SWIM-type domain-containing protein</fullName>
    </recommendedName>
</protein>
<keyword evidence="1" id="KW-0863">Zinc-finger</keyword>
<accession>A0A931J591</accession>
<keyword evidence="4" id="KW-1185">Reference proteome</keyword>
<gene>
    <name evidence="3" type="ORF">I7X39_14195</name>
</gene>
<feature type="domain" description="SWIM-type" evidence="2">
    <location>
        <begin position="60"/>
        <end position="98"/>
    </location>
</feature>
<keyword evidence="1" id="KW-0862">Zinc</keyword>
<proteinExistence type="predicted"/>
<evidence type="ECO:0000313" key="3">
    <source>
        <dbReference type="EMBL" id="MBH9578053.1"/>
    </source>
</evidence>
<dbReference type="RefSeq" id="WP_198111821.1">
    <property type="nucleotide sequence ID" value="NZ_JAEDAK010000009.1"/>
</dbReference>
<evidence type="ECO:0000256" key="1">
    <source>
        <dbReference type="PROSITE-ProRule" id="PRU00325"/>
    </source>
</evidence>
<organism evidence="3 4">
    <name type="scientific">Inhella proteolytica</name>
    <dbReference type="NCBI Taxonomy" id="2795029"/>
    <lineage>
        <taxon>Bacteria</taxon>
        <taxon>Pseudomonadati</taxon>
        <taxon>Pseudomonadota</taxon>
        <taxon>Betaproteobacteria</taxon>
        <taxon>Burkholderiales</taxon>
        <taxon>Sphaerotilaceae</taxon>
        <taxon>Inhella</taxon>
    </lineage>
</organism>
<dbReference type="InterPro" id="IPR007527">
    <property type="entry name" value="Znf_SWIM"/>
</dbReference>
<name>A0A931J591_9BURK</name>
<comment type="caution">
    <text evidence="3">The sequence shown here is derived from an EMBL/GenBank/DDBJ whole genome shotgun (WGS) entry which is preliminary data.</text>
</comment>
<reference evidence="3" key="1">
    <citation type="submission" date="2020-12" db="EMBL/GenBank/DDBJ databases">
        <title>The genome sequence of Inhella sp. 1Y17.</title>
        <authorList>
            <person name="Liu Y."/>
        </authorList>
    </citation>
    <scope>NUCLEOTIDE SEQUENCE</scope>
    <source>
        <strain evidence="3">1Y17</strain>
    </source>
</reference>
<dbReference type="SUPFAM" id="SSF48452">
    <property type="entry name" value="TPR-like"/>
    <property type="match status" value="1"/>
</dbReference>
<evidence type="ECO:0000259" key="2">
    <source>
        <dbReference type="PROSITE" id="PS50966"/>
    </source>
</evidence>
<dbReference type="EMBL" id="JAEDAK010000009">
    <property type="protein sequence ID" value="MBH9578053.1"/>
    <property type="molecule type" value="Genomic_DNA"/>
</dbReference>
<keyword evidence="1" id="KW-0479">Metal-binding</keyword>
<dbReference type="Proteomes" id="UP000613266">
    <property type="component" value="Unassembled WGS sequence"/>
</dbReference>
<dbReference type="GO" id="GO:0008270">
    <property type="term" value="F:zinc ion binding"/>
    <property type="evidence" value="ECO:0007669"/>
    <property type="project" value="UniProtKB-KW"/>
</dbReference>